<comment type="caution">
    <text evidence="2">The sequence shown here is derived from an EMBL/GenBank/DDBJ whole genome shotgun (WGS) entry which is preliminary data.</text>
</comment>
<evidence type="ECO:0000313" key="2">
    <source>
        <dbReference type="EMBL" id="ORY29501.1"/>
    </source>
</evidence>
<feature type="compositionally biased region" description="Polar residues" evidence="1">
    <location>
        <begin position="106"/>
        <end position="116"/>
    </location>
</feature>
<keyword evidence="3" id="KW-1185">Reference proteome</keyword>
<accession>A0A1Y2B3V0</accession>
<evidence type="ECO:0000256" key="1">
    <source>
        <dbReference type="SAM" id="MobiDB-lite"/>
    </source>
</evidence>
<protein>
    <submittedName>
        <fullName evidence="2">Uncharacterized protein</fullName>
    </submittedName>
</protein>
<sequence>MAQSQVSSLMVSCADTVQSIPKTIVVEGDTYYWMEAHTGLPVSLRSSGWELEQRDFEGVAYFKLTSIEVDTTLGQEVPESLDATGSGGPTLQPDREDHPERGEASTMANAETPPTTTQINLPSLSKKAVASIALVLVTTVLLGRFEDHLSHSTNWNVKLGDFDGLQARFEKAKKEFAVLSKGPEKLSGLAKLYHKSGDALRVLGDDLRDTGFTPDDSIAWTCFISLGLSGPLGRKVAAAGMGALAMKRAFWD</sequence>
<evidence type="ECO:0000313" key="3">
    <source>
        <dbReference type="Proteomes" id="UP000193986"/>
    </source>
</evidence>
<name>A0A1Y2B3V0_9TREE</name>
<reference evidence="2 3" key="1">
    <citation type="submission" date="2016-07" db="EMBL/GenBank/DDBJ databases">
        <title>Pervasive Adenine N6-methylation of Active Genes in Fungi.</title>
        <authorList>
            <consortium name="DOE Joint Genome Institute"/>
            <person name="Mondo S.J."/>
            <person name="Dannebaum R.O."/>
            <person name="Kuo R.C."/>
            <person name="Labutti K."/>
            <person name="Haridas S."/>
            <person name="Kuo A."/>
            <person name="Salamov A."/>
            <person name="Ahrendt S.R."/>
            <person name="Lipzen A."/>
            <person name="Sullivan W."/>
            <person name="Andreopoulos W.B."/>
            <person name="Clum A."/>
            <person name="Lindquist E."/>
            <person name="Daum C."/>
            <person name="Ramamoorthy G.K."/>
            <person name="Gryganskyi A."/>
            <person name="Culley D."/>
            <person name="Magnuson J.K."/>
            <person name="James T.Y."/>
            <person name="O'Malley M.A."/>
            <person name="Stajich J.E."/>
            <person name="Spatafora J.W."/>
            <person name="Visel A."/>
            <person name="Grigoriev I.V."/>
        </authorList>
    </citation>
    <scope>NUCLEOTIDE SEQUENCE [LARGE SCALE GENOMIC DNA]</scope>
    <source>
        <strain evidence="2 3">68-887.2</strain>
    </source>
</reference>
<dbReference type="Proteomes" id="UP000193986">
    <property type="component" value="Unassembled WGS sequence"/>
</dbReference>
<gene>
    <name evidence="2" type="ORF">BCR39DRAFT_169024</name>
</gene>
<organism evidence="2 3">
    <name type="scientific">Naematelia encephala</name>
    <dbReference type="NCBI Taxonomy" id="71784"/>
    <lineage>
        <taxon>Eukaryota</taxon>
        <taxon>Fungi</taxon>
        <taxon>Dikarya</taxon>
        <taxon>Basidiomycota</taxon>
        <taxon>Agaricomycotina</taxon>
        <taxon>Tremellomycetes</taxon>
        <taxon>Tremellales</taxon>
        <taxon>Naemateliaceae</taxon>
        <taxon>Naematelia</taxon>
    </lineage>
</organism>
<dbReference type="EMBL" id="MCFC01000025">
    <property type="protein sequence ID" value="ORY29501.1"/>
    <property type="molecule type" value="Genomic_DNA"/>
</dbReference>
<dbReference type="AlphaFoldDB" id="A0A1Y2B3V0"/>
<feature type="region of interest" description="Disordered" evidence="1">
    <location>
        <begin position="78"/>
        <end position="116"/>
    </location>
</feature>
<feature type="compositionally biased region" description="Basic and acidic residues" evidence="1">
    <location>
        <begin position="93"/>
        <end position="103"/>
    </location>
</feature>
<proteinExistence type="predicted"/>
<dbReference type="InParanoid" id="A0A1Y2B3V0"/>